<dbReference type="PANTHER" id="PTHR38776">
    <property type="entry name" value="MLTA-INTERACTING PROTEIN-RELATED"/>
    <property type="match status" value="1"/>
</dbReference>
<dbReference type="EMBL" id="JGVR01000005">
    <property type="protein sequence ID" value="KEZ20127.1"/>
    <property type="molecule type" value="Genomic_DNA"/>
</dbReference>
<feature type="signal peptide" evidence="6">
    <location>
        <begin position="1"/>
        <end position="21"/>
    </location>
</feature>
<dbReference type="InterPro" id="IPR010583">
    <property type="entry name" value="MipA"/>
</dbReference>
<dbReference type="eggNOG" id="COG3713">
    <property type="taxonomic scope" value="Bacteria"/>
</dbReference>
<keyword evidence="3 6" id="KW-0732">Signal</keyword>
<sequence>MTLMMARWGVALLVASTSAQVAVRAQDLSSSRQSVGQPSKDRIVIGLGAAVTPVYQGADDYRVLPLPAIDIVEGRFFANFRNGVGLNLVDDRALTIGAGVTPMPGYRRRDVPTGIDRLSWGVGGRVFANLTGGGVVATLGATQGITGSTGGFIADASLSYPVIVNPKLIITPSIATSFADGKHMDGYFGVNAREAAASGLAQYRGKAGFKDVSALLNIVYRLDSRWSVTGSVGATSLLGRVKDSPLVEHATRPNGFLALAYRF</sequence>
<evidence type="ECO:0000313" key="7">
    <source>
        <dbReference type="EMBL" id="KEZ20127.1"/>
    </source>
</evidence>
<reference evidence="7 8" key="1">
    <citation type="submission" date="2014-03" db="EMBL/GenBank/DDBJ databases">
        <title>Genome sequence of Sphingobium yanoikuyae B1.</title>
        <authorList>
            <person name="Gan H.M."/>
            <person name="Gan H.Y."/>
            <person name="Savka M.A."/>
        </authorList>
    </citation>
    <scope>NUCLEOTIDE SEQUENCE [LARGE SCALE GENOMIC DNA]</scope>
    <source>
        <strain evidence="7 8">B1</strain>
    </source>
</reference>
<dbReference type="Proteomes" id="UP000028534">
    <property type="component" value="Unassembled WGS sequence"/>
</dbReference>
<dbReference type="PATRIC" id="fig|13690.10.peg.1375"/>
<dbReference type="GO" id="GO:0009279">
    <property type="term" value="C:cell outer membrane"/>
    <property type="evidence" value="ECO:0007669"/>
    <property type="project" value="UniProtKB-SubCell"/>
</dbReference>
<dbReference type="AlphaFoldDB" id="A0A084EQ85"/>
<comment type="subcellular location">
    <subcellularLocation>
        <location evidence="1">Cell outer membrane</location>
    </subcellularLocation>
</comment>
<evidence type="ECO:0000256" key="5">
    <source>
        <dbReference type="ARBA" id="ARBA00023237"/>
    </source>
</evidence>
<proteinExistence type="inferred from homology"/>
<dbReference type="STRING" id="13690.AX777_11245"/>
<dbReference type="RefSeq" id="WP_037518084.1">
    <property type="nucleotide sequence ID" value="NZ_JGVR01000005.1"/>
</dbReference>
<evidence type="ECO:0000256" key="3">
    <source>
        <dbReference type="ARBA" id="ARBA00022729"/>
    </source>
</evidence>
<feature type="chain" id="PRO_5001774702" evidence="6">
    <location>
        <begin position="22"/>
        <end position="263"/>
    </location>
</feature>
<evidence type="ECO:0000256" key="1">
    <source>
        <dbReference type="ARBA" id="ARBA00004442"/>
    </source>
</evidence>
<keyword evidence="5" id="KW-0998">Cell outer membrane</keyword>
<organism evidence="7 8">
    <name type="scientific">Sphingobium yanoikuyae</name>
    <name type="common">Sphingomonas yanoikuyae</name>
    <dbReference type="NCBI Taxonomy" id="13690"/>
    <lineage>
        <taxon>Bacteria</taxon>
        <taxon>Pseudomonadati</taxon>
        <taxon>Pseudomonadota</taxon>
        <taxon>Alphaproteobacteria</taxon>
        <taxon>Sphingomonadales</taxon>
        <taxon>Sphingomonadaceae</taxon>
        <taxon>Sphingobium</taxon>
    </lineage>
</organism>
<comment type="similarity">
    <text evidence="2">Belongs to the MipA/OmpV family.</text>
</comment>
<evidence type="ECO:0000313" key="8">
    <source>
        <dbReference type="Proteomes" id="UP000028534"/>
    </source>
</evidence>
<protein>
    <submittedName>
        <fullName evidence="7">Outer membrane protein V</fullName>
    </submittedName>
</protein>
<dbReference type="PANTHER" id="PTHR38776:SF1">
    <property type="entry name" value="MLTA-INTERACTING PROTEIN-RELATED"/>
    <property type="match status" value="1"/>
</dbReference>
<evidence type="ECO:0000256" key="2">
    <source>
        <dbReference type="ARBA" id="ARBA00005722"/>
    </source>
</evidence>
<accession>A0A084EQ85</accession>
<gene>
    <name evidence="7" type="ORF">CP98_01332</name>
</gene>
<comment type="caution">
    <text evidence="7">The sequence shown here is derived from an EMBL/GenBank/DDBJ whole genome shotgun (WGS) entry which is preliminary data.</text>
</comment>
<evidence type="ECO:0000256" key="4">
    <source>
        <dbReference type="ARBA" id="ARBA00023136"/>
    </source>
</evidence>
<evidence type="ECO:0000256" key="6">
    <source>
        <dbReference type="SAM" id="SignalP"/>
    </source>
</evidence>
<dbReference type="Pfam" id="PF06629">
    <property type="entry name" value="MipA"/>
    <property type="match status" value="1"/>
</dbReference>
<name>A0A084EQ85_SPHYA</name>
<keyword evidence="4" id="KW-0472">Membrane</keyword>